<dbReference type="GO" id="GO:0016209">
    <property type="term" value="F:antioxidant activity"/>
    <property type="evidence" value="ECO:0007669"/>
    <property type="project" value="InterPro"/>
</dbReference>
<feature type="signal peptide" evidence="1">
    <location>
        <begin position="1"/>
        <end position="19"/>
    </location>
</feature>
<keyword evidence="1" id="KW-0732">Signal</keyword>
<dbReference type="Proteomes" id="UP000536509">
    <property type="component" value="Unassembled WGS sequence"/>
</dbReference>
<dbReference type="RefSeq" id="WP_171223070.1">
    <property type="nucleotide sequence ID" value="NZ_CP121446.1"/>
</dbReference>
<dbReference type="EMBL" id="JABEVX010000008">
    <property type="protein sequence ID" value="NNT72909.1"/>
    <property type="molecule type" value="Genomic_DNA"/>
</dbReference>
<dbReference type="Pfam" id="PF00578">
    <property type="entry name" value="AhpC-TSA"/>
    <property type="match status" value="1"/>
</dbReference>
<feature type="domain" description="Thioredoxin" evidence="2">
    <location>
        <begin position="329"/>
        <end position="502"/>
    </location>
</feature>
<name>A0A7Y3RAG7_9FLAO</name>
<accession>A0A7Y3RAG7</accession>
<dbReference type="Gene3D" id="3.40.30.10">
    <property type="entry name" value="Glutaredoxin"/>
    <property type="match status" value="1"/>
</dbReference>
<protein>
    <submittedName>
        <fullName evidence="3">Redoxin domain-containing protein</fullName>
    </submittedName>
</protein>
<dbReference type="InterPro" id="IPR050553">
    <property type="entry name" value="Thioredoxin_ResA/DsbE_sf"/>
</dbReference>
<dbReference type="InterPro" id="IPR036249">
    <property type="entry name" value="Thioredoxin-like_sf"/>
</dbReference>
<reference evidence="3 4" key="1">
    <citation type="submission" date="2020-05" db="EMBL/GenBank/DDBJ databases">
        <title>Draft genome of Flavobacterium sp. IMCC34852.</title>
        <authorList>
            <person name="Song J."/>
            <person name="Cho J.-C."/>
        </authorList>
    </citation>
    <scope>NUCLEOTIDE SEQUENCE [LARGE SCALE GENOMIC DNA]</scope>
    <source>
        <strain evidence="3 4">IMCC34852</strain>
    </source>
</reference>
<dbReference type="PROSITE" id="PS51352">
    <property type="entry name" value="THIOREDOXIN_2"/>
    <property type="match status" value="1"/>
</dbReference>
<organism evidence="3 4">
    <name type="scientific">Flavobacterium rivulicola</name>
    <dbReference type="NCBI Taxonomy" id="2732161"/>
    <lineage>
        <taxon>Bacteria</taxon>
        <taxon>Pseudomonadati</taxon>
        <taxon>Bacteroidota</taxon>
        <taxon>Flavobacteriia</taxon>
        <taxon>Flavobacteriales</taxon>
        <taxon>Flavobacteriaceae</taxon>
        <taxon>Flavobacterium</taxon>
    </lineage>
</organism>
<dbReference type="PANTHER" id="PTHR42852">
    <property type="entry name" value="THIOL:DISULFIDE INTERCHANGE PROTEIN DSBE"/>
    <property type="match status" value="1"/>
</dbReference>
<sequence length="506" mass="58733">MKKLLVAFIFYCTSFYATAQNGYEITIDLKNCNDTLAYLTFYRFDKTLIKDTCTTIKNGRIVFSGKTKLDTGIYSLVSQQKTILFDFFIDDDTQKLQLKSEAGLNINKELTALNSERQNEFFTYLKFLGEQNKAFFEYKQQHVLATKKDSLELNKKQIELEQNIANYEENFIAKHQGSYIAKVINLKTEKTLKNVPTAANGRPDSTAVYRYYKNNFWRNVDLKEDAIMRNPFLFSKMKTYFDKVVVTHPDSVAVEIDKLLLKMKPESLLFKLTLAHLTYTYESSKLMGFDKVFVHLSDKYFKTGKANGIYDDQDVVNRIIKRADKLKPLLVGAKAIDLSMIRAEDFSKMKAMGFEDAKNSDEMTKVFYKNVNEVNKMWVKLSELKADYTILVFWDVDCGHCQKEIPVLVKAYNELLQEKKDVKVYSVYMQHEGEKYLKYIADNQLPFINLYDGAHYNNAIEKYDVYSTPVIYVLDKNKVIKAKRIDAANVKTIINTIEKESKIVKS</sequence>
<dbReference type="AlphaFoldDB" id="A0A7Y3RAG7"/>
<feature type="chain" id="PRO_5030731807" evidence="1">
    <location>
        <begin position="20"/>
        <end position="506"/>
    </location>
</feature>
<evidence type="ECO:0000259" key="2">
    <source>
        <dbReference type="PROSITE" id="PS51352"/>
    </source>
</evidence>
<gene>
    <name evidence="3" type="ORF">HKT18_11835</name>
</gene>
<dbReference type="CDD" id="cd02966">
    <property type="entry name" value="TlpA_like_family"/>
    <property type="match status" value="1"/>
</dbReference>
<dbReference type="SUPFAM" id="SSF52833">
    <property type="entry name" value="Thioredoxin-like"/>
    <property type="match status" value="1"/>
</dbReference>
<keyword evidence="4" id="KW-1185">Reference proteome</keyword>
<evidence type="ECO:0000313" key="3">
    <source>
        <dbReference type="EMBL" id="NNT72909.1"/>
    </source>
</evidence>
<evidence type="ECO:0000313" key="4">
    <source>
        <dbReference type="Proteomes" id="UP000536509"/>
    </source>
</evidence>
<dbReference type="InterPro" id="IPR013766">
    <property type="entry name" value="Thioredoxin_domain"/>
</dbReference>
<dbReference type="PANTHER" id="PTHR42852:SF17">
    <property type="entry name" value="THIOREDOXIN-LIKE PROTEIN HI_1115"/>
    <property type="match status" value="1"/>
</dbReference>
<dbReference type="GO" id="GO:0016491">
    <property type="term" value="F:oxidoreductase activity"/>
    <property type="evidence" value="ECO:0007669"/>
    <property type="project" value="InterPro"/>
</dbReference>
<comment type="caution">
    <text evidence="3">The sequence shown here is derived from an EMBL/GenBank/DDBJ whole genome shotgun (WGS) entry which is preliminary data.</text>
</comment>
<proteinExistence type="predicted"/>
<dbReference type="InterPro" id="IPR000866">
    <property type="entry name" value="AhpC/TSA"/>
</dbReference>
<evidence type="ECO:0000256" key="1">
    <source>
        <dbReference type="SAM" id="SignalP"/>
    </source>
</evidence>